<gene>
    <name evidence="1" type="ORF">EmuJ_001073300</name>
</gene>
<evidence type="ECO:0000313" key="1">
    <source>
        <dbReference type="EMBL" id="CDS43005.1"/>
    </source>
</evidence>
<organism evidence="1 2">
    <name type="scientific">Echinococcus multilocularis</name>
    <name type="common">Fox tapeworm</name>
    <dbReference type="NCBI Taxonomy" id="6211"/>
    <lineage>
        <taxon>Eukaryota</taxon>
        <taxon>Metazoa</taxon>
        <taxon>Spiralia</taxon>
        <taxon>Lophotrochozoa</taxon>
        <taxon>Platyhelminthes</taxon>
        <taxon>Cestoda</taxon>
        <taxon>Eucestoda</taxon>
        <taxon>Cyclophyllidea</taxon>
        <taxon>Taeniidae</taxon>
        <taxon>Echinococcus</taxon>
    </lineage>
</organism>
<sequence>MTSPVLLILKQKENAPSPPLMPRVKLWKADWKAIFQYRAEPASDLSHKIHSRVVLGGHARIAAHPSWNGISLEYNTIKGQRKGEISYTKREAMRKEVDEMSTAPS</sequence>
<evidence type="ECO:0000313" key="2">
    <source>
        <dbReference type="Proteomes" id="UP000017246"/>
    </source>
</evidence>
<proteinExistence type="predicted"/>
<name>A0A068YLS0_ECHMU</name>
<reference evidence="1" key="1">
    <citation type="journal article" date="2013" name="Nature">
        <title>The genomes of four tapeworm species reveal adaptations to parasitism.</title>
        <authorList>
            <person name="Tsai I.J."/>
            <person name="Zarowiecki M."/>
            <person name="Holroyd N."/>
            <person name="Garciarrubio A."/>
            <person name="Sanchez-Flores A."/>
            <person name="Brooks K.L."/>
            <person name="Tracey A."/>
            <person name="Bobes R.J."/>
            <person name="Fragoso G."/>
            <person name="Sciutto E."/>
            <person name="Aslett M."/>
            <person name="Beasley H."/>
            <person name="Bennett H.M."/>
            <person name="Cai J."/>
            <person name="Camicia F."/>
            <person name="Clark R."/>
            <person name="Cucher M."/>
            <person name="De Silva N."/>
            <person name="Day T.A."/>
            <person name="Deplazes P."/>
            <person name="Estrada K."/>
            <person name="Fernandez C."/>
            <person name="Holland P.W."/>
            <person name="Hou J."/>
            <person name="Hu S."/>
            <person name="Huckvale T."/>
            <person name="Hung S.S."/>
            <person name="Kamenetzky L."/>
            <person name="Keane J.A."/>
            <person name="Kiss F."/>
            <person name="Koziol U."/>
            <person name="Lambert O."/>
            <person name="Liu K."/>
            <person name="Luo X."/>
            <person name="Luo Y."/>
            <person name="Macchiaroli N."/>
            <person name="Nichol S."/>
            <person name="Paps J."/>
            <person name="Parkinson J."/>
            <person name="Pouchkina-Stantcheva N."/>
            <person name="Riddiford N."/>
            <person name="Rosenzvit M."/>
            <person name="Salinas G."/>
            <person name="Wasmuth J.D."/>
            <person name="Zamanian M."/>
            <person name="Zheng Y."/>
            <person name="Cai X."/>
            <person name="Soberon X."/>
            <person name="Olson P.D."/>
            <person name="Laclette J.P."/>
            <person name="Brehm K."/>
            <person name="Berriman M."/>
            <person name="Garciarrubio A."/>
            <person name="Bobes R.J."/>
            <person name="Fragoso G."/>
            <person name="Sanchez-Flores A."/>
            <person name="Estrada K."/>
            <person name="Cevallos M.A."/>
            <person name="Morett E."/>
            <person name="Gonzalez V."/>
            <person name="Portillo T."/>
            <person name="Ochoa-Leyva A."/>
            <person name="Jose M.V."/>
            <person name="Sciutto E."/>
            <person name="Landa A."/>
            <person name="Jimenez L."/>
            <person name="Valdes V."/>
            <person name="Carrero J.C."/>
            <person name="Larralde C."/>
            <person name="Morales-Montor J."/>
            <person name="Limon-Lason J."/>
            <person name="Soberon X."/>
            <person name="Laclette J.P."/>
        </authorList>
    </citation>
    <scope>NUCLEOTIDE SEQUENCE [LARGE SCALE GENOMIC DNA]</scope>
</reference>
<reference evidence="1" key="2">
    <citation type="submission" date="2015-11" db="EMBL/GenBank/DDBJ databases">
        <authorList>
            <person name="Zhang Y."/>
            <person name="Guo Z."/>
        </authorList>
    </citation>
    <scope>NUCLEOTIDE SEQUENCE</scope>
</reference>
<dbReference type="Proteomes" id="UP000017246">
    <property type="component" value="Unassembled WGS sequence"/>
</dbReference>
<keyword evidence="2" id="KW-1185">Reference proteome</keyword>
<dbReference type="EMBL" id="LN902842">
    <property type="protein sequence ID" value="CDS43005.1"/>
    <property type="molecule type" value="Genomic_DNA"/>
</dbReference>
<accession>A0A068YLS0</accession>
<protein>
    <submittedName>
        <fullName evidence="1">Expressed protein</fullName>
    </submittedName>
</protein>
<dbReference type="AlphaFoldDB" id="A0A068YLS0"/>